<keyword evidence="3" id="KW-1185">Reference proteome</keyword>
<protein>
    <recommendedName>
        <fullName evidence="4">G-patch domain containing 2 like</fullName>
    </recommendedName>
</protein>
<feature type="compositionally biased region" description="Basic and acidic residues" evidence="1">
    <location>
        <begin position="413"/>
        <end position="422"/>
    </location>
</feature>
<gene>
    <name evidence="2" type="primary">GPATCH2L</name>
</gene>
<feature type="region of interest" description="Disordered" evidence="1">
    <location>
        <begin position="158"/>
        <end position="192"/>
    </location>
</feature>
<proteinExistence type="predicted"/>
<dbReference type="STRING" id="64144.ENSATEP00000002236"/>
<feature type="region of interest" description="Disordered" evidence="1">
    <location>
        <begin position="400"/>
        <end position="428"/>
    </location>
</feature>
<feature type="compositionally biased region" description="Polar residues" evidence="1">
    <location>
        <begin position="402"/>
        <end position="411"/>
    </location>
</feature>
<dbReference type="Ensembl" id="ENSATET00000002268.3">
    <property type="protein sequence ID" value="ENSATEP00000002244.1"/>
    <property type="gene ID" value="ENSATEG00000001600.3"/>
</dbReference>
<accession>A0A3Q1ICP7</accession>
<dbReference type="OrthoDB" id="6095487at2759"/>
<dbReference type="OMA" id="YQRDFWL"/>
<evidence type="ECO:0000313" key="3">
    <source>
        <dbReference type="Proteomes" id="UP000265040"/>
    </source>
</evidence>
<dbReference type="Proteomes" id="UP000265040">
    <property type="component" value="Chromosome 12"/>
</dbReference>
<dbReference type="GeneTree" id="ENSGT00410000025698"/>
<reference evidence="2" key="2">
    <citation type="submission" date="2025-08" db="UniProtKB">
        <authorList>
            <consortium name="Ensembl"/>
        </authorList>
    </citation>
    <scope>IDENTIFICATION</scope>
</reference>
<reference evidence="2" key="1">
    <citation type="submission" date="2021-04" db="EMBL/GenBank/DDBJ databases">
        <authorList>
            <consortium name="Wellcome Sanger Institute Data Sharing"/>
        </authorList>
    </citation>
    <scope>NUCLEOTIDE SEQUENCE [LARGE SCALE GENOMIC DNA]</scope>
</reference>
<evidence type="ECO:0008006" key="4">
    <source>
        <dbReference type="Google" id="ProtNLM"/>
    </source>
</evidence>
<dbReference type="InParanoid" id="A0A3Q1ICP7"/>
<feature type="region of interest" description="Disordered" evidence="1">
    <location>
        <begin position="209"/>
        <end position="245"/>
    </location>
</feature>
<dbReference type="PANTHER" id="PTHR14195">
    <property type="entry name" value="G PATCH DOMAIN CONTAINING PROTEIN 2"/>
    <property type="match status" value="1"/>
</dbReference>
<evidence type="ECO:0000313" key="2">
    <source>
        <dbReference type="Ensembl" id="ENSATEP00000002244.1"/>
    </source>
</evidence>
<name>A0A3Q1ICP7_ANATE</name>
<dbReference type="InterPro" id="IPR051189">
    <property type="entry name" value="Splicing_assoc_domain"/>
</dbReference>
<organism evidence="2 3">
    <name type="scientific">Anabas testudineus</name>
    <name type="common">Climbing perch</name>
    <name type="synonym">Anthias testudineus</name>
    <dbReference type="NCBI Taxonomy" id="64144"/>
    <lineage>
        <taxon>Eukaryota</taxon>
        <taxon>Metazoa</taxon>
        <taxon>Chordata</taxon>
        <taxon>Craniata</taxon>
        <taxon>Vertebrata</taxon>
        <taxon>Euteleostomi</taxon>
        <taxon>Actinopterygii</taxon>
        <taxon>Neopterygii</taxon>
        <taxon>Teleostei</taxon>
        <taxon>Neoteleostei</taxon>
        <taxon>Acanthomorphata</taxon>
        <taxon>Anabantaria</taxon>
        <taxon>Anabantiformes</taxon>
        <taxon>Anabantoidei</taxon>
        <taxon>Anabantidae</taxon>
        <taxon>Anabas</taxon>
    </lineage>
</organism>
<evidence type="ECO:0000256" key="1">
    <source>
        <dbReference type="SAM" id="MobiDB-lite"/>
    </source>
</evidence>
<reference evidence="2" key="3">
    <citation type="submission" date="2025-09" db="UniProtKB">
        <authorList>
            <consortium name="Ensembl"/>
        </authorList>
    </citation>
    <scope>IDENTIFICATION</scope>
</reference>
<feature type="compositionally biased region" description="Basic residues" evidence="1">
    <location>
        <begin position="163"/>
        <end position="181"/>
    </location>
</feature>
<dbReference type="AlphaFoldDB" id="A0A3Q1ICP7"/>
<sequence length="457" mass="52278">MMDELVQDLVSALEQTSEQNKLGELWEEMVLSPLQQRRQIRRRKDRKRYRETSLCPLEHRRCWIDASESSLDEAKEYRENSSSTITASVANCSDSDDLSSTNQWHSVIRGSVRTRQLSWPESDSFTENHPGRQLRRRRKVKRMTSDVTVRLQQKLRVSAVDGKRRHRPSRMQHLSGSKKRSGGWMGGDRKTEGARLMGKECWKRKIKEHRDGADENMSEGETSSTCSSDPGLFTNDEGRQGDDEQSDWFFEGDCGVGTGVASLLPNWDSDSQLSLEDNHPSPAFLLPARPSQRVYHSRLTVPGSAACCIRKDRRRILSKGNSKPVYVERLTHFSQDPYQRDFWLPTVGKRDRSQLKPLCPIDMMSESSHLRCSSSICRNRQTNITPGLFYRGDIRRRRRTETVSITTSASNPFHKDHQREEAQGASNTSTLEALGSQSFTSVQLESLSPHHEDHEVT</sequence>
<feature type="compositionally biased region" description="Polar residues" evidence="1">
    <location>
        <begin position="219"/>
        <end position="228"/>
    </location>
</feature>